<gene>
    <name evidence="6" type="ORF">BAU06_14280</name>
</gene>
<evidence type="ECO:0000313" key="6">
    <source>
        <dbReference type="EMBL" id="ANN69664.1"/>
    </source>
</evidence>
<keyword evidence="7" id="KW-1185">Reference proteome</keyword>
<evidence type="ECO:0000259" key="5">
    <source>
        <dbReference type="PROSITE" id="PS50893"/>
    </source>
</evidence>
<keyword evidence="4 6" id="KW-0067">ATP-binding</keyword>
<proteinExistence type="predicted"/>
<dbReference type="InterPro" id="IPR003593">
    <property type="entry name" value="AAA+_ATPase"/>
</dbReference>
<accession>A0ABN4RFQ3</accession>
<dbReference type="Pfam" id="PF00005">
    <property type="entry name" value="ABC_tran"/>
    <property type="match status" value="1"/>
</dbReference>
<protein>
    <submittedName>
        <fullName evidence="6">Fe3+/spermidine/putrescine ABC transporter ATP-binding protein</fullName>
    </submittedName>
</protein>
<dbReference type="SUPFAM" id="SSF52540">
    <property type="entry name" value="P-loop containing nucleoside triphosphate hydrolases"/>
    <property type="match status" value="1"/>
</dbReference>
<dbReference type="EMBL" id="CP016170">
    <property type="protein sequence ID" value="ANN69664.1"/>
    <property type="molecule type" value="Genomic_DNA"/>
</dbReference>
<dbReference type="Gene3D" id="3.40.50.300">
    <property type="entry name" value="P-loop containing nucleotide triphosphate hydrolases"/>
    <property type="match status" value="1"/>
</dbReference>
<evidence type="ECO:0000256" key="3">
    <source>
        <dbReference type="ARBA" id="ARBA00022741"/>
    </source>
</evidence>
<keyword evidence="2" id="KW-1003">Cell membrane</keyword>
<dbReference type="InterPro" id="IPR017871">
    <property type="entry name" value="ABC_transporter-like_CS"/>
</dbReference>
<dbReference type="InterPro" id="IPR027417">
    <property type="entry name" value="P-loop_NTPase"/>
</dbReference>
<dbReference type="PROSITE" id="PS00211">
    <property type="entry name" value="ABC_TRANSPORTER_1"/>
    <property type="match status" value="1"/>
</dbReference>
<organism evidence="6 7">
    <name type="scientific">Bordetella bronchialis</name>
    <dbReference type="NCBI Taxonomy" id="463025"/>
    <lineage>
        <taxon>Bacteria</taxon>
        <taxon>Pseudomonadati</taxon>
        <taxon>Pseudomonadota</taxon>
        <taxon>Betaproteobacteria</taxon>
        <taxon>Burkholderiales</taxon>
        <taxon>Alcaligenaceae</taxon>
        <taxon>Bordetella</taxon>
    </lineage>
</organism>
<keyword evidence="3" id="KW-0547">Nucleotide-binding</keyword>
<dbReference type="PANTHER" id="PTHR42781:SF4">
    <property type="entry name" value="SPERMIDINE_PUTRESCINE IMPORT ATP-BINDING PROTEIN POTA"/>
    <property type="match status" value="1"/>
</dbReference>
<dbReference type="Pfam" id="PF08402">
    <property type="entry name" value="TOBE_2"/>
    <property type="match status" value="1"/>
</dbReference>
<dbReference type="InterPro" id="IPR050093">
    <property type="entry name" value="ABC_SmlMolc_Importer"/>
</dbReference>
<name>A0ABN4RFQ3_9BORD</name>
<evidence type="ECO:0000256" key="2">
    <source>
        <dbReference type="ARBA" id="ARBA00022475"/>
    </source>
</evidence>
<sequence length="371" mass="39295">MSVLLDIRGVRKRFGGHAALDAIDLQVRQGEFIALLGPSGCGKTTLLRTIAGFLAPDAGSILIEGRDVSRLPAHRRPLNTVFQNYALFPHMTVLDNVSYGPRRRGTGKAEAAQRARQALEMVGLAGMDGRYPREMSGGQQQRVALARAIVNAPKLLLLDEPLSALDLKLRRRMQLELKHLQEQLGISFVFVTHDQEEAMTMADRIVVMNAGRIEQIGTGPEIYRAPATRFVAEFIGDANLLPFTRAANGHGVALDSLAGLLAVAAADAAASGNTPGPGAGGTHAVPARGTAVLRPEDLHIADGGDAPAGHVRFKATVTDVIRVGSHTAILGDAGGQTLQARLPGDCPGLAAGGIRTWSFDPARIHLIAEQP</sequence>
<dbReference type="SUPFAM" id="SSF50331">
    <property type="entry name" value="MOP-like"/>
    <property type="match status" value="1"/>
</dbReference>
<dbReference type="PROSITE" id="PS50893">
    <property type="entry name" value="ABC_TRANSPORTER_2"/>
    <property type="match status" value="1"/>
</dbReference>
<feature type="domain" description="ABC transporter" evidence="5">
    <location>
        <begin position="5"/>
        <end position="235"/>
    </location>
</feature>
<keyword evidence="1" id="KW-0813">Transport</keyword>
<dbReference type="InterPro" id="IPR003439">
    <property type="entry name" value="ABC_transporter-like_ATP-bd"/>
</dbReference>
<dbReference type="GO" id="GO:0005524">
    <property type="term" value="F:ATP binding"/>
    <property type="evidence" value="ECO:0007669"/>
    <property type="project" value="UniProtKB-KW"/>
</dbReference>
<dbReference type="InterPro" id="IPR013611">
    <property type="entry name" value="Transp-assoc_OB_typ2"/>
</dbReference>
<dbReference type="RefSeq" id="WP_066359069.1">
    <property type="nucleotide sequence ID" value="NZ_CBCSFJ010000006.1"/>
</dbReference>
<dbReference type="Gene3D" id="2.40.50.100">
    <property type="match status" value="1"/>
</dbReference>
<dbReference type="InterPro" id="IPR008995">
    <property type="entry name" value="Mo/tungstate-bd_C_term_dom"/>
</dbReference>
<dbReference type="SMART" id="SM00382">
    <property type="entry name" value="AAA"/>
    <property type="match status" value="1"/>
</dbReference>
<evidence type="ECO:0000313" key="7">
    <source>
        <dbReference type="Proteomes" id="UP000091897"/>
    </source>
</evidence>
<evidence type="ECO:0000256" key="4">
    <source>
        <dbReference type="ARBA" id="ARBA00022840"/>
    </source>
</evidence>
<evidence type="ECO:0000256" key="1">
    <source>
        <dbReference type="ARBA" id="ARBA00022448"/>
    </source>
</evidence>
<dbReference type="PANTHER" id="PTHR42781">
    <property type="entry name" value="SPERMIDINE/PUTRESCINE IMPORT ATP-BINDING PROTEIN POTA"/>
    <property type="match status" value="1"/>
</dbReference>
<dbReference type="Proteomes" id="UP000091897">
    <property type="component" value="Chromosome"/>
</dbReference>
<keyword evidence="2" id="KW-0472">Membrane</keyword>
<reference evidence="6 7" key="1">
    <citation type="submission" date="2016-06" db="EMBL/GenBank/DDBJ databases">
        <title>Complete genome sequences of Bordetella bronchialis and Bordetella flabilis.</title>
        <authorList>
            <person name="LiPuma J.J."/>
            <person name="Spilker T."/>
        </authorList>
    </citation>
    <scope>NUCLEOTIDE SEQUENCE [LARGE SCALE GENOMIC DNA]</scope>
    <source>
        <strain evidence="6 7">AU3182</strain>
    </source>
</reference>